<reference evidence="2 3" key="1">
    <citation type="submission" date="2016-03" db="EMBL/GenBank/DDBJ databases">
        <authorList>
            <person name="Ploux O."/>
        </authorList>
    </citation>
    <scope>NUCLEOTIDE SEQUENCE [LARGE SCALE GENOMIC DNA]</scope>
    <source>
        <strain evidence="2 3">UAMH 11012</strain>
    </source>
</reference>
<dbReference type="AlphaFoldDB" id="A0A1L7XII6"/>
<proteinExistence type="predicted"/>
<name>A0A1L7XII6_9HELO</name>
<feature type="compositionally biased region" description="Polar residues" evidence="1">
    <location>
        <begin position="44"/>
        <end position="67"/>
    </location>
</feature>
<protein>
    <submittedName>
        <fullName evidence="2">Uncharacterized protein</fullName>
    </submittedName>
</protein>
<evidence type="ECO:0000256" key="1">
    <source>
        <dbReference type="SAM" id="MobiDB-lite"/>
    </source>
</evidence>
<dbReference type="EMBL" id="FJOG01000028">
    <property type="protein sequence ID" value="CZR64843.1"/>
    <property type="molecule type" value="Genomic_DNA"/>
</dbReference>
<evidence type="ECO:0000313" key="2">
    <source>
        <dbReference type="EMBL" id="CZR64843.1"/>
    </source>
</evidence>
<accession>A0A1L7XII6</accession>
<dbReference type="Proteomes" id="UP000184330">
    <property type="component" value="Unassembled WGS sequence"/>
</dbReference>
<feature type="region of interest" description="Disordered" evidence="1">
    <location>
        <begin position="30"/>
        <end position="73"/>
    </location>
</feature>
<gene>
    <name evidence="2" type="ORF">PAC_14742</name>
</gene>
<sequence length="202" mass="22761">MSAIPEYAGSAMIKVEHKEALLYRPSANHASTQVEPPPYYPSNDHPTTQDNFQMSQSHQEIQQKPRNVSSSKIQSSVVSHIHDIYLKVYSIEGMPFANSLSALTSHHVTRYHINYVSQTITTHIKPATSESNETDTDIIQLESSLPKAKATTPWHQDCIMVALRMFHRGKINSRDLAVEMIESGVTDEILWWMGGELLGDEE</sequence>
<dbReference type="OrthoDB" id="4154357at2759"/>
<keyword evidence="3" id="KW-1185">Reference proteome</keyword>
<evidence type="ECO:0000313" key="3">
    <source>
        <dbReference type="Proteomes" id="UP000184330"/>
    </source>
</evidence>
<organism evidence="2 3">
    <name type="scientific">Phialocephala subalpina</name>
    <dbReference type="NCBI Taxonomy" id="576137"/>
    <lineage>
        <taxon>Eukaryota</taxon>
        <taxon>Fungi</taxon>
        <taxon>Dikarya</taxon>
        <taxon>Ascomycota</taxon>
        <taxon>Pezizomycotina</taxon>
        <taxon>Leotiomycetes</taxon>
        <taxon>Helotiales</taxon>
        <taxon>Mollisiaceae</taxon>
        <taxon>Phialocephala</taxon>
        <taxon>Phialocephala fortinii species complex</taxon>
    </lineage>
</organism>